<keyword evidence="3" id="KW-1185">Reference proteome</keyword>
<reference evidence="2 3" key="1">
    <citation type="submission" date="2013-09" db="EMBL/GenBank/DDBJ databases">
        <authorList>
            <person name="Zeng Z."/>
            <person name="Chen C."/>
        </authorList>
    </citation>
    <scope>NUCLEOTIDE SEQUENCE [LARGE SCALE GENOMIC DNA]</scope>
    <source>
        <strain evidence="2 3">WB 3.3-2</strain>
    </source>
</reference>
<evidence type="ECO:0000313" key="2">
    <source>
        <dbReference type="EMBL" id="KGO85744.1"/>
    </source>
</evidence>
<dbReference type="Proteomes" id="UP000030152">
    <property type="component" value="Unassembled WGS sequence"/>
</dbReference>
<sequence>MIKAQLIVLFLLVSFSARSQQSCLEKSSIAGNFYKEDNYIYSGIVLGELKLYLEIDEVAGNQNYISIKISDENRIPLAGATCSLVTQTSSKNSTYKVRKLLAVTNSEGRVQLLKKDIQNLLLSIHYPSFSTKILDCKLLLNCLEQ</sequence>
<comment type="caution">
    <text evidence="2">The sequence shown here is derived from an EMBL/GenBank/DDBJ whole genome shotgun (WGS) entry which is preliminary data.</text>
</comment>
<protein>
    <submittedName>
        <fullName evidence="2">Uncharacterized protein</fullName>
    </submittedName>
</protein>
<feature type="chain" id="PRO_5002002575" evidence="1">
    <location>
        <begin position="20"/>
        <end position="145"/>
    </location>
</feature>
<organism evidence="2 3">
    <name type="scientific">Flavobacterium rivuli WB 3.3-2 = DSM 21788</name>
    <dbReference type="NCBI Taxonomy" id="1121895"/>
    <lineage>
        <taxon>Bacteria</taxon>
        <taxon>Pseudomonadati</taxon>
        <taxon>Bacteroidota</taxon>
        <taxon>Flavobacteriia</taxon>
        <taxon>Flavobacteriales</taxon>
        <taxon>Flavobacteriaceae</taxon>
        <taxon>Flavobacterium</taxon>
    </lineage>
</organism>
<proteinExistence type="predicted"/>
<dbReference type="EMBL" id="JRLX01000017">
    <property type="protein sequence ID" value="KGO85744.1"/>
    <property type="molecule type" value="Genomic_DNA"/>
</dbReference>
<dbReference type="eggNOG" id="ENOG502ZYNM">
    <property type="taxonomic scope" value="Bacteria"/>
</dbReference>
<name>A0A0A2M0H1_9FLAO</name>
<gene>
    <name evidence="2" type="ORF">Q765_15120</name>
</gene>
<feature type="signal peptide" evidence="1">
    <location>
        <begin position="1"/>
        <end position="19"/>
    </location>
</feature>
<evidence type="ECO:0000313" key="3">
    <source>
        <dbReference type="Proteomes" id="UP000030152"/>
    </source>
</evidence>
<dbReference type="AlphaFoldDB" id="A0A0A2M0H1"/>
<evidence type="ECO:0000256" key="1">
    <source>
        <dbReference type="SAM" id="SignalP"/>
    </source>
</evidence>
<accession>A0A0A2M0H1</accession>
<keyword evidence="1" id="KW-0732">Signal</keyword>